<dbReference type="Pfam" id="PF07690">
    <property type="entry name" value="MFS_1"/>
    <property type="match status" value="1"/>
</dbReference>
<feature type="transmembrane region" description="Helical" evidence="6">
    <location>
        <begin position="331"/>
        <end position="357"/>
    </location>
</feature>
<dbReference type="SUPFAM" id="SSF103473">
    <property type="entry name" value="MFS general substrate transporter"/>
    <property type="match status" value="1"/>
</dbReference>
<feature type="domain" description="Major facilitator superfamily (MFS) profile" evidence="7">
    <location>
        <begin position="106"/>
        <end position="539"/>
    </location>
</feature>
<dbReference type="InterPro" id="IPR011701">
    <property type="entry name" value="MFS"/>
</dbReference>
<feature type="transmembrane region" description="Helical" evidence="6">
    <location>
        <begin position="486"/>
        <end position="508"/>
    </location>
</feature>
<keyword evidence="2 6" id="KW-0812">Transmembrane</keyword>
<dbReference type="Proteomes" id="UP000033647">
    <property type="component" value="Unassembled WGS sequence"/>
</dbReference>
<dbReference type="OrthoDB" id="3936150at2759"/>
<feature type="transmembrane region" description="Helical" evidence="6">
    <location>
        <begin position="198"/>
        <end position="219"/>
    </location>
</feature>
<dbReference type="GO" id="GO:0005886">
    <property type="term" value="C:plasma membrane"/>
    <property type="evidence" value="ECO:0007669"/>
    <property type="project" value="TreeGrafter"/>
</dbReference>
<evidence type="ECO:0000313" key="9">
    <source>
        <dbReference type="Proteomes" id="UP000033647"/>
    </source>
</evidence>
<feature type="transmembrane region" description="Helical" evidence="6">
    <location>
        <begin position="231"/>
        <end position="255"/>
    </location>
</feature>
<feature type="transmembrane region" description="Helical" evidence="6">
    <location>
        <begin position="261"/>
        <end position="282"/>
    </location>
</feature>
<evidence type="ECO:0000256" key="3">
    <source>
        <dbReference type="ARBA" id="ARBA00022989"/>
    </source>
</evidence>
<gene>
    <name evidence="8" type="ORF">TI39_contig4209g00007</name>
</gene>
<evidence type="ECO:0000313" key="8">
    <source>
        <dbReference type="EMBL" id="KJX94197.1"/>
    </source>
</evidence>
<feature type="transmembrane region" description="Helical" evidence="6">
    <location>
        <begin position="514"/>
        <end position="534"/>
    </location>
</feature>
<keyword evidence="9" id="KW-1185">Reference proteome</keyword>
<organism evidence="8 9">
    <name type="scientific">Zymoseptoria brevis</name>
    <dbReference type="NCBI Taxonomy" id="1047168"/>
    <lineage>
        <taxon>Eukaryota</taxon>
        <taxon>Fungi</taxon>
        <taxon>Dikarya</taxon>
        <taxon>Ascomycota</taxon>
        <taxon>Pezizomycotina</taxon>
        <taxon>Dothideomycetes</taxon>
        <taxon>Dothideomycetidae</taxon>
        <taxon>Mycosphaerellales</taxon>
        <taxon>Mycosphaerellaceae</taxon>
        <taxon>Zymoseptoria</taxon>
    </lineage>
</organism>
<dbReference type="Gene3D" id="1.20.1250.20">
    <property type="entry name" value="MFS general substrate transporter like domains"/>
    <property type="match status" value="1"/>
</dbReference>
<dbReference type="GO" id="GO:0022857">
    <property type="term" value="F:transmembrane transporter activity"/>
    <property type="evidence" value="ECO:0007669"/>
    <property type="project" value="InterPro"/>
</dbReference>
<keyword evidence="4 6" id="KW-0472">Membrane</keyword>
<accession>A0A0F4GB15</accession>
<dbReference type="SUPFAM" id="SSF52266">
    <property type="entry name" value="SGNH hydrolase"/>
    <property type="match status" value="2"/>
</dbReference>
<proteinExistence type="predicted"/>
<dbReference type="PROSITE" id="PS50850">
    <property type="entry name" value="MFS"/>
    <property type="match status" value="1"/>
</dbReference>
<evidence type="ECO:0000256" key="2">
    <source>
        <dbReference type="ARBA" id="ARBA00022692"/>
    </source>
</evidence>
<dbReference type="EMBL" id="LAFY01004168">
    <property type="protein sequence ID" value="KJX94197.1"/>
    <property type="molecule type" value="Genomic_DNA"/>
</dbReference>
<evidence type="ECO:0000256" key="5">
    <source>
        <dbReference type="SAM" id="MobiDB-lite"/>
    </source>
</evidence>
<sequence>MWILYQNRLLKAEARRQLESIKAIEHHSGRAQSNSSDDDNKYESKEKDGDSTAANDTPKDEDRYSRIPGVSTKWNDDGSKTYVVSWYSDDDGQNPHNWSIAHRLKTTFLLILIAFVVTAGSSIDSAIQVPAAEEFHVAPVTEALGGTGIFLIGFGLGALIASPASELFGRYLVYIGALSIFAIWEMAAALSPNIGAQIAFRFLAGMSGSAPLTVAGGTLSDIFNAKEKTWGFPAFAIIGFGGPILGPVIAAYIPVTGVLSWRWADWITLIATGLVLFLVLALKEETLAPMILKKRAKYFRQLTGDDRFKAEAELGSQTTVQVLQKNFSRPFILAIEPIVLAFTLYLTIIYIVLFTFLDGYTYIFERTYGLNSGLSNITFVGLFIGVVLQIIAVPFVVRKTNKQLARDGDEGQGTKLDRESRLLFAMWSAPLIPIGLFWMGWTDYPSISIWSPIMASVMIGAGIISVFLSAYMYIIDSYEVNAASALTFVALVRYLAAGGMTVVGVPMYENLGTHYTLTILACISAAAVPIPYALHRWGPILREKTLAYNHAPQPGDDTLKNGWPWPAPQARVPGPLHQETKATAFEDLVLILRNFSGSTTVQVSENQLRSVDGNTSLVTLSTGGNDVLFYNVLIACIFNPWHRWGDCDAAVQKTADALYSEDMWKNWSNVISNISDAMGLLVPIPNPDHARNESTIALKRSNVHSQQVLQAPIFDPETCEIYPQDGTNGLECVISKALTAGDSDPSITSPSPLGGESIEKTFHPRYRAFKATAQELIGRLRYTVGPHSTLRNKKLRIMCIGDSIAVAIGEDLQHNSYRPALSGLLISANNSVEFSRGDSPSDHIEGWLAAPISDLHLRFERNKAVRNYKPNVIVVTAGSADLKILDPHDYAGLNKTRVN</sequence>
<dbReference type="InterPro" id="IPR020846">
    <property type="entry name" value="MFS_dom"/>
</dbReference>
<feature type="transmembrane region" description="Helical" evidence="6">
    <location>
        <begin position="171"/>
        <end position="192"/>
    </location>
</feature>
<dbReference type="AlphaFoldDB" id="A0A0F4GB15"/>
<evidence type="ECO:0000256" key="1">
    <source>
        <dbReference type="ARBA" id="ARBA00004141"/>
    </source>
</evidence>
<evidence type="ECO:0000259" key="7">
    <source>
        <dbReference type="PROSITE" id="PS50850"/>
    </source>
</evidence>
<feature type="transmembrane region" description="Helical" evidence="6">
    <location>
        <begin position="106"/>
        <end position="123"/>
    </location>
</feature>
<feature type="transmembrane region" description="Helical" evidence="6">
    <location>
        <begin position="377"/>
        <end position="397"/>
    </location>
</feature>
<dbReference type="CDD" id="cd17323">
    <property type="entry name" value="MFS_Tpo1_MDR_like"/>
    <property type="match status" value="1"/>
</dbReference>
<feature type="transmembrane region" description="Helical" evidence="6">
    <location>
        <begin position="453"/>
        <end position="474"/>
    </location>
</feature>
<protein>
    <recommendedName>
        <fullName evidence="7">Major facilitator superfamily (MFS) profile domain-containing protein</fullName>
    </recommendedName>
</protein>
<evidence type="ECO:0000256" key="6">
    <source>
        <dbReference type="SAM" id="Phobius"/>
    </source>
</evidence>
<dbReference type="PANTHER" id="PTHR23502">
    <property type="entry name" value="MAJOR FACILITATOR SUPERFAMILY"/>
    <property type="match status" value="1"/>
</dbReference>
<dbReference type="InterPro" id="IPR036259">
    <property type="entry name" value="MFS_trans_sf"/>
</dbReference>
<feature type="transmembrane region" description="Helical" evidence="6">
    <location>
        <begin position="143"/>
        <end position="164"/>
    </location>
</feature>
<dbReference type="PANTHER" id="PTHR23502:SF47">
    <property type="entry name" value="MAJOR FACILITATOR SUPERFAMILY (MFS) PROFILE DOMAIN-CONTAINING PROTEIN-RELATED"/>
    <property type="match status" value="1"/>
</dbReference>
<feature type="compositionally biased region" description="Basic and acidic residues" evidence="5">
    <location>
        <begin position="38"/>
        <end position="50"/>
    </location>
</feature>
<name>A0A0F4GB15_9PEZI</name>
<dbReference type="STRING" id="1047168.A0A0F4GB15"/>
<comment type="caution">
    <text evidence="8">The sequence shown here is derived from an EMBL/GenBank/DDBJ whole genome shotgun (WGS) entry which is preliminary data.</text>
</comment>
<feature type="region of interest" description="Disordered" evidence="5">
    <location>
        <begin position="24"/>
        <end position="72"/>
    </location>
</feature>
<comment type="subcellular location">
    <subcellularLocation>
        <location evidence="1">Membrane</location>
        <topology evidence="1">Multi-pass membrane protein</topology>
    </subcellularLocation>
</comment>
<feature type="transmembrane region" description="Helical" evidence="6">
    <location>
        <begin position="422"/>
        <end position="441"/>
    </location>
</feature>
<evidence type="ECO:0000256" key="4">
    <source>
        <dbReference type="ARBA" id="ARBA00023136"/>
    </source>
</evidence>
<keyword evidence="3 6" id="KW-1133">Transmembrane helix</keyword>
<reference evidence="8 9" key="1">
    <citation type="submission" date="2015-03" db="EMBL/GenBank/DDBJ databases">
        <title>RNA-seq based gene annotation and comparative genomics of four Zymoseptoria species reveal species-specific pathogenicity related genes and transposable element activity.</title>
        <authorList>
            <person name="Grandaubert J."/>
            <person name="Bhattacharyya A."/>
            <person name="Stukenbrock E.H."/>
        </authorList>
    </citation>
    <scope>NUCLEOTIDE SEQUENCE [LARGE SCALE GENOMIC DNA]</scope>
    <source>
        <strain evidence="8 9">Zb18110</strain>
    </source>
</reference>
<dbReference type="Gene3D" id="3.40.50.1110">
    <property type="entry name" value="SGNH hydrolase"/>
    <property type="match status" value="2"/>
</dbReference>
<dbReference type="InterPro" id="IPR036514">
    <property type="entry name" value="SGNH_hydro_sf"/>
</dbReference>